<dbReference type="AlphaFoldDB" id="A0AAV0Y7H5"/>
<gene>
    <name evidence="2" type="ORF">MEUPH1_LOCUS30186</name>
</gene>
<proteinExistence type="predicted"/>
<dbReference type="Proteomes" id="UP001160148">
    <property type="component" value="Unassembled WGS sequence"/>
</dbReference>
<comment type="caution">
    <text evidence="2">The sequence shown here is derived from an EMBL/GenBank/DDBJ whole genome shotgun (WGS) entry which is preliminary data.</text>
</comment>
<name>A0AAV0Y7H5_9HEMI</name>
<reference evidence="2 3" key="1">
    <citation type="submission" date="2023-01" db="EMBL/GenBank/DDBJ databases">
        <authorList>
            <person name="Whitehead M."/>
        </authorList>
    </citation>
    <scope>NUCLEOTIDE SEQUENCE [LARGE SCALE GENOMIC DNA]</scope>
</reference>
<feature type="domain" description="Mutator-like transposase" evidence="1">
    <location>
        <begin position="1"/>
        <end position="138"/>
    </location>
</feature>
<dbReference type="Pfam" id="PF20700">
    <property type="entry name" value="Mutator"/>
    <property type="match status" value="1"/>
</dbReference>
<evidence type="ECO:0000259" key="1">
    <source>
        <dbReference type="Pfam" id="PF20700"/>
    </source>
</evidence>
<accession>A0AAV0Y7H5</accession>
<dbReference type="InterPro" id="IPR049012">
    <property type="entry name" value="Mutator_transp_dom"/>
</dbReference>
<evidence type="ECO:0000313" key="2">
    <source>
        <dbReference type="EMBL" id="CAI6376855.1"/>
    </source>
</evidence>
<keyword evidence="3" id="KW-1185">Reference proteome</keyword>
<evidence type="ECO:0000313" key="3">
    <source>
        <dbReference type="Proteomes" id="UP001160148"/>
    </source>
</evidence>
<sequence length="182" mass="21076">MEADGVIEGFSKSIELHGLKFNKLIGDGDSSVMKRLQEIQPYGPNFFIEKIECTNHLLRNYASKLNTLSKVTKYPLRVRKFIITNIIRFRSDITKSVKHWIKDSKLTKLQKIKEIQKDLANAPFHRLGQHLNCASYFCQPAEETITLELKQQLWHLIQNNFYGKSTKKLPTTTVQENLGKNI</sequence>
<dbReference type="EMBL" id="CARXXK010001583">
    <property type="protein sequence ID" value="CAI6376855.1"/>
    <property type="molecule type" value="Genomic_DNA"/>
</dbReference>
<protein>
    <recommendedName>
        <fullName evidence="1">Mutator-like transposase domain-containing protein</fullName>
    </recommendedName>
</protein>
<organism evidence="2 3">
    <name type="scientific">Macrosiphum euphorbiae</name>
    <name type="common">potato aphid</name>
    <dbReference type="NCBI Taxonomy" id="13131"/>
    <lineage>
        <taxon>Eukaryota</taxon>
        <taxon>Metazoa</taxon>
        <taxon>Ecdysozoa</taxon>
        <taxon>Arthropoda</taxon>
        <taxon>Hexapoda</taxon>
        <taxon>Insecta</taxon>
        <taxon>Pterygota</taxon>
        <taxon>Neoptera</taxon>
        <taxon>Paraneoptera</taxon>
        <taxon>Hemiptera</taxon>
        <taxon>Sternorrhyncha</taxon>
        <taxon>Aphidomorpha</taxon>
        <taxon>Aphidoidea</taxon>
        <taxon>Aphididae</taxon>
        <taxon>Macrosiphini</taxon>
        <taxon>Macrosiphum</taxon>
    </lineage>
</organism>